<accession>M2BFG3</accession>
<dbReference type="HOGENOM" id="CLU_888354_0_0_12"/>
<reference evidence="1" key="1">
    <citation type="submission" date="2012-01" db="EMBL/GenBank/DDBJ databases">
        <title>The Genome Sequence of Treponema denticola H1-T.</title>
        <authorList>
            <consortium name="The Broad Institute Genome Sequencing Platform"/>
            <person name="Earl A."/>
            <person name="Ward D."/>
            <person name="Feldgarden M."/>
            <person name="Gevers D."/>
            <person name="Blanton J.M."/>
            <person name="Fenno C.J."/>
            <person name="Baranova O.V."/>
            <person name="Mathney J."/>
            <person name="Dewhirst F.E."/>
            <person name="Izard J."/>
            <person name="Young S.K."/>
            <person name="Zeng Q."/>
            <person name="Gargeya S."/>
            <person name="Fitzgerald M."/>
            <person name="Haas B."/>
            <person name="Abouelleil A."/>
            <person name="Alvarado L."/>
            <person name="Arachchi H.M."/>
            <person name="Berlin A."/>
            <person name="Chapman S.B."/>
            <person name="Gearin G."/>
            <person name="Goldberg J."/>
            <person name="Griggs A."/>
            <person name="Gujja S."/>
            <person name="Hansen M."/>
            <person name="Heiman D."/>
            <person name="Howarth C."/>
            <person name="Larimer J."/>
            <person name="Lui A."/>
            <person name="MacDonald P.J.P."/>
            <person name="McCowen C."/>
            <person name="Montmayeur A."/>
            <person name="Murphy C."/>
            <person name="Neiman D."/>
            <person name="Pearson M."/>
            <person name="Priest M."/>
            <person name="Roberts A."/>
            <person name="Saif S."/>
            <person name="Shea T."/>
            <person name="Sisk P."/>
            <person name="Stolte C."/>
            <person name="Sykes S."/>
            <person name="Wortman J."/>
            <person name="Nusbaum C."/>
            <person name="Birren B."/>
        </authorList>
    </citation>
    <scope>NUCLEOTIDE SEQUENCE [LARGE SCALE GENOMIC DNA]</scope>
    <source>
        <strain evidence="1">H1-T</strain>
    </source>
</reference>
<gene>
    <name evidence="1" type="ORF">HMPREF9725_00110</name>
</gene>
<dbReference type="PATRIC" id="fig|999431.4.peg.113"/>
<protein>
    <submittedName>
        <fullName evidence="1">Uncharacterized protein</fullName>
    </submittedName>
</protein>
<organism evidence="1">
    <name type="scientific">Treponema denticola H1-T</name>
    <dbReference type="NCBI Taxonomy" id="999431"/>
    <lineage>
        <taxon>Bacteria</taxon>
        <taxon>Pseudomonadati</taxon>
        <taxon>Spirochaetota</taxon>
        <taxon>Spirochaetia</taxon>
        <taxon>Spirochaetales</taxon>
        <taxon>Treponemataceae</taxon>
        <taxon>Treponema</taxon>
    </lineage>
</organism>
<dbReference type="EMBL" id="AGDW01000001">
    <property type="protein sequence ID" value="EMB34571.1"/>
    <property type="molecule type" value="Genomic_DNA"/>
</dbReference>
<sequence length="313" mass="36069">MPSLMDGSIKTVWEPYKYGSPEDYYITQFNSLLQECSSKDILPFFDHTKKDIPENMLNRSIMKDINKVAAELHSASTGAGGNTYIFGKDALELNLSLDTTKNIRPLLVCADGKYSSIQPILHEMKVAESGAKTKYQFMYNLEQFDERSQKILKKVAKEYNQEKETNKIKNEIQKDAKEFYKDNCKNPDNRKKMTNLLQQNREENKNLLSSFEAVMIHNLAQKHGGFEIIGDKYIKPENEIVAKMKMREEIDSSLKAIADNKLKPDALMRSVFKGQETANLIMSKDVSYDRQHEKHETIKAKTNTHKLEYGYGR</sequence>
<proteinExistence type="predicted"/>
<dbReference type="AlphaFoldDB" id="M2BFG3"/>
<evidence type="ECO:0000313" key="1">
    <source>
        <dbReference type="EMBL" id="EMB34571.1"/>
    </source>
</evidence>
<dbReference type="Proteomes" id="UP000011708">
    <property type="component" value="Chromosome"/>
</dbReference>
<name>M2BFG3_TREDN</name>
<comment type="caution">
    <text evidence="1">The sequence shown here is derived from an EMBL/GenBank/DDBJ whole genome shotgun (WGS) entry which is preliminary data.</text>
</comment>